<dbReference type="InterPro" id="IPR004843">
    <property type="entry name" value="Calcineurin-like_PHP"/>
</dbReference>
<dbReference type="InterPro" id="IPR024173">
    <property type="entry name" value="Pesterase_MJ0037-like"/>
</dbReference>
<proteinExistence type="predicted"/>
<dbReference type="GO" id="GO:0016787">
    <property type="term" value="F:hydrolase activity"/>
    <property type="evidence" value="ECO:0007669"/>
    <property type="project" value="UniProtKB-KW"/>
</dbReference>
<dbReference type="EC" id="3.1.-.-" evidence="2"/>
<dbReference type="InterPro" id="IPR029052">
    <property type="entry name" value="Metallo-depent_PP-like"/>
</dbReference>
<dbReference type="SUPFAM" id="SSF56300">
    <property type="entry name" value="Metallo-dependent phosphatases"/>
    <property type="match status" value="1"/>
</dbReference>
<keyword evidence="2" id="KW-0378">Hydrolase</keyword>
<evidence type="ECO:0000313" key="2">
    <source>
        <dbReference type="EMBL" id="RDS76176.1"/>
    </source>
</evidence>
<dbReference type="PANTHER" id="PTHR39323:SF1">
    <property type="entry name" value="BLR1149 PROTEIN"/>
    <property type="match status" value="1"/>
</dbReference>
<dbReference type="GO" id="GO:0004519">
    <property type="term" value="F:endonuclease activity"/>
    <property type="evidence" value="ECO:0007669"/>
    <property type="project" value="UniProtKB-KW"/>
</dbReference>
<dbReference type="EMBL" id="QRBB01000001">
    <property type="protein sequence ID" value="RDS76176.1"/>
    <property type="molecule type" value="Genomic_DNA"/>
</dbReference>
<protein>
    <submittedName>
        <fullName evidence="2">Ligase-associated DNA damage response endonuclease PdeM</fullName>
        <ecNumber evidence="2">3.1.-.-</ecNumber>
    </submittedName>
</protein>
<keyword evidence="2" id="KW-0540">Nuclease</keyword>
<feature type="domain" description="Calcineurin-like phosphoesterase" evidence="1">
    <location>
        <begin position="25"/>
        <end position="113"/>
    </location>
</feature>
<dbReference type="RefSeq" id="WP_115490411.1">
    <property type="nucleotide sequence ID" value="NZ_JACHWW010000001.1"/>
</dbReference>
<dbReference type="Proteomes" id="UP000254101">
    <property type="component" value="Unassembled WGS sequence"/>
</dbReference>
<dbReference type="AlphaFoldDB" id="A0A395LH00"/>
<dbReference type="InterPro" id="IPR026336">
    <property type="entry name" value="PdeM-like"/>
</dbReference>
<dbReference type="PANTHER" id="PTHR39323">
    <property type="entry name" value="BLR1149 PROTEIN"/>
    <property type="match status" value="1"/>
</dbReference>
<dbReference type="OrthoDB" id="9795838at2"/>
<keyword evidence="2" id="KW-0255">Endonuclease</keyword>
<comment type="caution">
    <text evidence="2">The sequence shown here is derived from an EMBL/GenBank/DDBJ whole genome shotgun (WGS) entry which is preliminary data.</text>
</comment>
<keyword evidence="2" id="KW-0436">Ligase</keyword>
<gene>
    <name evidence="2" type="primary">pdeM</name>
    <name evidence="2" type="ORF">DL238_00115</name>
</gene>
<name>A0A395LH00_9SPHN</name>
<sequence length="238" mass="26200">MVPLSFGDTELRLRSDRSVYWPQRKTLFVADLHLEKASFYASHGQPLPPYDSRATLERVAEAVVETRAERVVTLGDNFHDPDGAARLEPVACEMLRALTRQVEWVWVTGNHDGPADAAGAAAECGGVLVEELETGGIVCRHQAVPGETRAELSGHWHPKLDVVLRGRRIRRPCAVVAHREDAPPRMVLPAFGTLTGGMNAGHEAIRNSLGPAHMIEAVCPVRGQLVRWPLWRAHKRAA</sequence>
<evidence type="ECO:0000313" key="3">
    <source>
        <dbReference type="Proteomes" id="UP000254101"/>
    </source>
</evidence>
<dbReference type="Gene3D" id="3.60.21.10">
    <property type="match status" value="1"/>
</dbReference>
<keyword evidence="3" id="KW-1185">Reference proteome</keyword>
<accession>A0A395LH00</accession>
<organism evidence="2 3">
    <name type="scientific">Alteriqipengyuania lutimaris</name>
    <dbReference type="NCBI Taxonomy" id="1538146"/>
    <lineage>
        <taxon>Bacteria</taxon>
        <taxon>Pseudomonadati</taxon>
        <taxon>Pseudomonadota</taxon>
        <taxon>Alphaproteobacteria</taxon>
        <taxon>Sphingomonadales</taxon>
        <taxon>Erythrobacteraceae</taxon>
        <taxon>Alteriqipengyuania</taxon>
    </lineage>
</organism>
<dbReference type="Pfam" id="PF00149">
    <property type="entry name" value="Metallophos"/>
    <property type="match status" value="1"/>
</dbReference>
<dbReference type="PIRSF" id="PIRSF000887">
    <property type="entry name" value="Pesterase_MJ0037"/>
    <property type="match status" value="1"/>
</dbReference>
<evidence type="ECO:0000259" key="1">
    <source>
        <dbReference type="Pfam" id="PF00149"/>
    </source>
</evidence>
<dbReference type="GO" id="GO:0016874">
    <property type="term" value="F:ligase activity"/>
    <property type="evidence" value="ECO:0007669"/>
    <property type="project" value="UniProtKB-KW"/>
</dbReference>
<reference evidence="2 3" key="1">
    <citation type="submission" date="2018-07" db="EMBL/GenBank/DDBJ databases">
        <title>Erythrobacter nanhaiensis sp. nov., a novel member of the genus Erythrobacter isolated from the South China Sea.</title>
        <authorList>
            <person name="Chen X."/>
            <person name="Liu J."/>
        </authorList>
    </citation>
    <scope>NUCLEOTIDE SEQUENCE [LARGE SCALE GENOMIC DNA]</scope>
    <source>
        <strain evidence="2 3">S-5</strain>
    </source>
</reference>
<dbReference type="NCBIfam" id="TIGR04123">
    <property type="entry name" value="P_estr_lig_assc"/>
    <property type="match status" value="1"/>
</dbReference>